<feature type="domain" description="EGF-like" evidence="3">
    <location>
        <begin position="205"/>
        <end position="246"/>
    </location>
</feature>
<name>A0A4Y2KB49_ARAVE</name>
<dbReference type="OrthoDB" id="6414449at2759"/>
<feature type="domain" description="EGF-like" evidence="3">
    <location>
        <begin position="339"/>
        <end position="363"/>
    </location>
</feature>
<keyword evidence="5" id="KW-1185">Reference proteome</keyword>
<organism evidence="4 5">
    <name type="scientific">Araneus ventricosus</name>
    <name type="common">Orbweaver spider</name>
    <name type="synonym">Epeira ventricosa</name>
    <dbReference type="NCBI Taxonomy" id="182803"/>
    <lineage>
        <taxon>Eukaryota</taxon>
        <taxon>Metazoa</taxon>
        <taxon>Ecdysozoa</taxon>
        <taxon>Arthropoda</taxon>
        <taxon>Chelicerata</taxon>
        <taxon>Arachnida</taxon>
        <taxon>Araneae</taxon>
        <taxon>Araneomorphae</taxon>
        <taxon>Entelegynae</taxon>
        <taxon>Araneoidea</taxon>
        <taxon>Araneidae</taxon>
        <taxon>Araneus</taxon>
    </lineage>
</organism>
<feature type="domain" description="EGF-like" evidence="3">
    <location>
        <begin position="281"/>
        <end position="305"/>
    </location>
</feature>
<dbReference type="SMART" id="SM00181">
    <property type="entry name" value="EGF"/>
    <property type="match status" value="14"/>
</dbReference>
<dbReference type="InterPro" id="IPR000742">
    <property type="entry name" value="EGF"/>
</dbReference>
<feature type="domain" description="EGF-like" evidence="3">
    <location>
        <begin position="1090"/>
        <end position="1123"/>
    </location>
</feature>
<feature type="domain" description="EGF-like" evidence="3">
    <location>
        <begin position="380"/>
        <end position="422"/>
    </location>
</feature>
<dbReference type="SUPFAM" id="SSF57567">
    <property type="entry name" value="Serine protease inhibitors"/>
    <property type="match status" value="21"/>
</dbReference>
<dbReference type="EMBL" id="BGPR01004358">
    <property type="protein sequence ID" value="GBM98796.1"/>
    <property type="molecule type" value="Genomic_DNA"/>
</dbReference>
<dbReference type="InterPro" id="IPR051368">
    <property type="entry name" value="SerProtInhib-TIL_Domain"/>
</dbReference>
<sequence length="1339" mass="144357">MRSNKTLFVCTARADETLIVVCGENEEFKECGTACPVTCANLTRQGLCSNACVRGCFCRANFVKDPSGRCVLPQLCPVVCGENEEFKECGTACPPTCANFTSQRFCPNACIRGCFCREGFVKDPSGRCVLPQLCPAVCKENEEFQQCGPACPITCDTISRPTAPCPLPCTSGCFCKPGFVKGPDGRCILPTSCPVICGENEEFKECGTACPLTCANSTQQGVCSNACVRGCFCRPGFVKDATGKCILPQTCPVVCGPNEEFKECGPACSITCDTLTHANVPCSLPCIRGCFCKPGFVRGPDGRCVLPAFCPVVCGENEEFKECGSACPMTCSNITAQLPCPLPCEKGCFCREGFVRDPTGKCISPQFCPVVCKPNEEFKECGPTCQVTCDNLGVPSGPCLFKCERGCFCKPGFVRDRNGNCILPSLCPVVCGVNEEFRECGSACPANCTNRFEPIVCTAPCVRGCFCRDGFFRDASGNCVRPDLCPVVCKENEIFRECGPSCQHSCDNLSKPLGSCTLQCVKGCFCKPGYVRNREGRCILPALCPVVCGENEEFKVCGTACPATCTNPNPPPGCPKICMKGCFCIAGFIRDSAGKCVLPQFCPIVCKENEVFQECGTACPHTCDDVGKHTGLCTLPCRRGCFCKPGYVRDREGNCILPNFCPVVCGENEEFKECGTACPANCTHPLGQPGCSELCIKGCFCCEGFLRNPEGKCVRPELCPVVCKENELFLECGSACPLTCDNIGTPNIPCTLQCIKGCFCKPGYVKDRTGRCILPNFCPIVCGINEEFKECGTACPANCTNRLQPQHQCPTECVKGCFCRPGFVRDPNGKCVPPDQCPIVCRPNEEFKECGLPCQITCDNLGIPAPPCPLPCTRGCFCKPGFVRNRDGNCVRPSLCPVVCGENEEFNTCGTSCPATCPSLTEQRLCPAGCVKGCFCKPGFVRNPSGKCVPPDLCPVVCGENEVFQECGTACPANCTNPRPSCITNCVRGCFCRVGFIRDPSGRCVRPEQCPIVCGPLEVFKECGPLCPANCTHPNPPKFGPNMDVCVKGCFCIEGLLRHPDGNCVPPERCPSVCGENEHYDECGSACPPSCADPIPMHPCLSVCVKGCFCKPGFIRGPTGKCVRPETCPTICQENEEFQQCGPACPITCTNFTNPRPCPLPCISGCFCRPGFVRGPDGKCISPTFCPDDCSRPNEEFRKCGPPCIRTCGRIDPRQRCDTICVKGCFCKEGFVRDIDGNCILPSECPTVRDFQLSCQHVNMASRNDAPAKCELRSIIRFLQAEGWFMENAAVQLNAAVSCQTLRRLRRAILTSEVVLIHANVHSHSAIVTQQLPGMDVTV</sequence>
<evidence type="ECO:0000313" key="4">
    <source>
        <dbReference type="EMBL" id="GBM98796.1"/>
    </source>
</evidence>
<evidence type="ECO:0000313" key="5">
    <source>
        <dbReference type="Proteomes" id="UP000499080"/>
    </source>
</evidence>
<evidence type="ECO:0000256" key="2">
    <source>
        <dbReference type="ARBA" id="ARBA00023157"/>
    </source>
</evidence>
<evidence type="ECO:0000259" key="3">
    <source>
        <dbReference type="SMART" id="SM00181"/>
    </source>
</evidence>
<comment type="caution">
    <text evidence="4">The sequence shown here is derived from an EMBL/GenBank/DDBJ whole genome shotgun (WGS) entry which is preliminary data.</text>
</comment>
<dbReference type="InterPro" id="IPR036084">
    <property type="entry name" value="Ser_inhib-like_sf"/>
</dbReference>
<proteinExistence type="predicted"/>
<dbReference type="Proteomes" id="UP000499080">
    <property type="component" value="Unassembled WGS sequence"/>
</dbReference>
<feature type="domain" description="EGF-like" evidence="3">
    <location>
        <begin position="1216"/>
        <end position="1240"/>
    </location>
</feature>
<accession>A0A4Y2KB49</accession>
<keyword evidence="1" id="KW-0646">Protease inhibitor</keyword>
<feature type="domain" description="EGF-like" evidence="3">
    <location>
        <begin position="164"/>
        <end position="188"/>
    </location>
</feature>
<protein>
    <submittedName>
        <fullName evidence="4">Zonadhesin</fullName>
    </submittedName>
</protein>
<feature type="domain" description="EGF-like" evidence="3">
    <location>
        <begin position="849"/>
        <end position="891"/>
    </location>
</feature>
<gene>
    <name evidence="4" type="primary">Zan_0</name>
    <name evidence="4" type="ORF">AVEN_122548_1</name>
</gene>
<feature type="domain" description="EGF-like" evidence="3">
    <location>
        <begin position="739"/>
        <end position="773"/>
    </location>
</feature>
<evidence type="ECO:0000256" key="1">
    <source>
        <dbReference type="ARBA" id="ARBA00022690"/>
    </source>
</evidence>
<feature type="domain" description="EGF-like" evidence="3">
    <location>
        <begin position="38"/>
        <end position="71"/>
    </location>
</feature>
<feature type="domain" description="EGF-like" evidence="3">
    <location>
        <begin position="614"/>
        <end position="656"/>
    </location>
</feature>
<dbReference type="Pfam" id="PF01826">
    <property type="entry name" value="TIL"/>
    <property type="match status" value="21"/>
</dbReference>
<reference evidence="4 5" key="1">
    <citation type="journal article" date="2019" name="Sci. Rep.">
        <title>Orb-weaving spider Araneus ventricosus genome elucidates the spidroin gene catalogue.</title>
        <authorList>
            <person name="Kono N."/>
            <person name="Nakamura H."/>
            <person name="Ohtoshi R."/>
            <person name="Moran D.A.P."/>
            <person name="Shinohara A."/>
            <person name="Yoshida Y."/>
            <person name="Fujiwara M."/>
            <person name="Mori M."/>
            <person name="Tomita M."/>
            <person name="Arakawa K."/>
        </authorList>
    </citation>
    <scope>NUCLEOTIDE SEQUENCE [LARGE SCALE GENOMIC DNA]</scope>
</reference>
<dbReference type="GO" id="GO:0030414">
    <property type="term" value="F:peptidase inhibitor activity"/>
    <property type="evidence" value="ECO:0007669"/>
    <property type="project" value="UniProtKB-KW"/>
</dbReference>
<feature type="domain" description="EGF-like" evidence="3">
    <location>
        <begin position="1157"/>
        <end position="1181"/>
    </location>
</feature>
<keyword evidence="2" id="KW-1015">Disulfide bond</keyword>
<feature type="domain" description="EGF-like" evidence="3">
    <location>
        <begin position="966"/>
        <end position="1005"/>
    </location>
</feature>
<dbReference type="PANTHER" id="PTHR23259:SF70">
    <property type="entry name" value="ACCESSORY GLAND PROTEIN ACP62F-RELATED"/>
    <property type="match status" value="1"/>
</dbReference>
<feature type="domain" description="EGF-like" evidence="3">
    <location>
        <begin position="497"/>
        <end position="539"/>
    </location>
</feature>
<dbReference type="InterPro" id="IPR002919">
    <property type="entry name" value="TIL_dom"/>
</dbReference>
<dbReference type="PANTHER" id="PTHR23259">
    <property type="entry name" value="RIDDLE"/>
    <property type="match status" value="1"/>
</dbReference>
<dbReference type="Gene3D" id="2.10.25.10">
    <property type="entry name" value="Laminin"/>
    <property type="match status" value="21"/>
</dbReference>
<dbReference type="CDD" id="cd19941">
    <property type="entry name" value="TIL"/>
    <property type="match status" value="21"/>
</dbReference>